<dbReference type="AlphaFoldDB" id="A0A2I0L0F1"/>
<dbReference type="EMBL" id="PGOL01000241">
    <property type="protein sequence ID" value="PKI74083.1"/>
    <property type="molecule type" value="Genomic_DNA"/>
</dbReference>
<dbReference type="Proteomes" id="UP000233551">
    <property type="component" value="Unassembled WGS sequence"/>
</dbReference>
<protein>
    <submittedName>
        <fullName evidence="1">Uncharacterized protein</fullName>
    </submittedName>
</protein>
<comment type="caution">
    <text evidence="1">The sequence shown here is derived from an EMBL/GenBank/DDBJ whole genome shotgun (WGS) entry which is preliminary data.</text>
</comment>
<gene>
    <name evidence="1" type="ORF">CRG98_005561</name>
</gene>
<keyword evidence="2" id="KW-1185">Reference proteome</keyword>
<reference evidence="1 2" key="1">
    <citation type="submission" date="2017-11" db="EMBL/GenBank/DDBJ databases">
        <title>De-novo sequencing of pomegranate (Punica granatum L.) genome.</title>
        <authorList>
            <person name="Akparov Z."/>
            <person name="Amiraslanov A."/>
            <person name="Hajiyeva S."/>
            <person name="Abbasov M."/>
            <person name="Kaur K."/>
            <person name="Hamwieh A."/>
            <person name="Solovyev V."/>
            <person name="Salamov A."/>
            <person name="Braich B."/>
            <person name="Kosarev P."/>
            <person name="Mahmoud A."/>
            <person name="Hajiyev E."/>
            <person name="Babayeva S."/>
            <person name="Izzatullayeva V."/>
            <person name="Mammadov A."/>
            <person name="Mammadov A."/>
            <person name="Sharifova S."/>
            <person name="Ojaghi J."/>
            <person name="Eynullazada K."/>
            <person name="Bayramov B."/>
            <person name="Abdulazimova A."/>
            <person name="Shahmuradov I."/>
        </authorList>
    </citation>
    <scope>NUCLEOTIDE SEQUENCE [LARGE SCALE GENOMIC DNA]</scope>
    <source>
        <strain evidence="2">cv. AG2017</strain>
        <tissue evidence="1">Leaf</tissue>
    </source>
</reference>
<organism evidence="1 2">
    <name type="scientific">Punica granatum</name>
    <name type="common">Pomegranate</name>
    <dbReference type="NCBI Taxonomy" id="22663"/>
    <lineage>
        <taxon>Eukaryota</taxon>
        <taxon>Viridiplantae</taxon>
        <taxon>Streptophyta</taxon>
        <taxon>Embryophyta</taxon>
        <taxon>Tracheophyta</taxon>
        <taxon>Spermatophyta</taxon>
        <taxon>Magnoliopsida</taxon>
        <taxon>eudicotyledons</taxon>
        <taxon>Gunneridae</taxon>
        <taxon>Pentapetalae</taxon>
        <taxon>rosids</taxon>
        <taxon>malvids</taxon>
        <taxon>Myrtales</taxon>
        <taxon>Lythraceae</taxon>
        <taxon>Punica</taxon>
    </lineage>
</organism>
<name>A0A2I0L0F1_PUNGR</name>
<accession>A0A2I0L0F1</accession>
<sequence length="144" mass="16243">MGGDLVFDLINVRTRRPVRTGGVTVPLHCDWTPSSSQQDDVALKLMSGTPGLAGPSQFYLVFRCTLVLELDRNGKFELTIHSYNRLAIGTSSVGYKCLPYLRSCNWFDLGEFSDCSIWFDLAERTGRCRFRRATPFVWALAQPD</sequence>
<evidence type="ECO:0000313" key="2">
    <source>
        <dbReference type="Proteomes" id="UP000233551"/>
    </source>
</evidence>
<proteinExistence type="predicted"/>
<evidence type="ECO:0000313" key="1">
    <source>
        <dbReference type="EMBL" id="PKI74083.1"/>
    </source>
</evidence>